<dbReference type="EMBL" id="DRMJ01000479">
    <property type="protein sequence ID" value="HHL43771.1"/>
    <property type="molecule type" value="Genomic_DNA"/>
</dbReference>
<organism evidence="1">
    <name type="scientific">Hellea balneolensis</name>
    <dbReference type="NCBI Taxonomy" id="287478"/>
    <lineage>
        <taxon>Bacteria</taxon>
        <taxon>Pseudomonadati</taxon>
        <taxon>Pseudomonadota</taxon>
        <taxon>Alphaproteobacteria</taxon>
        <taxon>Maricaulales</taxon>
        <taxon>Robiginitomaculaceae</taxon>
        <taxon>Hellea</taxon>
    </lineage>
</organism>
<comment type="caution">
    <text evidence="1">The sequence shown here is derived from an EMBL/GenBank/DDBJ whole genome shotgun (WGS) entry which is preliminary data.</text>
</comment>
<gene>
    <name evidence="1" type="ORF">ENJ42_09140</name>
</gene>
<reference evidence="1" key="1">
    <citation type="journal article" date="2020" name="mSystems">
        <title>Genome- and Community-Level Interaction Insights into Carbon Utilization and Element Cycling Functions of Hydrothermarchaeota in Hydrothermal Sediment.</title>
        <authorList>
            <person name="Zhou Z."/>
            <person name="Liu Y."/>
            <person name="Xu W."/>
            <person name="Pan J."/>
            <person name="Luo Z.H."/>
            <person name="Li M."/>
        </authorList>
    </citation>
    <scope>NUCLEOTIDE SEQUENCE [LARGE SCALE GENOMIC DNA]</scope>
    <source>
        <strain evidence="1">HyVt-485</strain>
    </source>
</reference>
<sequence length="270" mass="31115">MSLRLKILFIVLVVLAAGAGFMRYLDLEYKSLIASTQKGNPLFERSVLEDYGHQIRNHLLENNIEVAILSRSGQPRARLPEGILFTHSAFFVKEGDDYDVYNLYHGEDNRLISSLVTDKAADFLKLTRERDVGILVPKTEVQTALKAFIKSPAYRRVHQTNYSLISNPFDLRYQNCNEFLLDALGAFAWKTTDRTKIKAQLKTFFDPTIIKAGFVRRKIAPLVDERLRMADHGREIKTATRLDLQEFLEHEHMLDTAYVLKFKPVHTKEN</sequence>
<dbReference type="Proteomes" id="UP000885830">
    <property type="component" value="Unassembled WGS sequence"/>
</dbReference>
<dbReference type="AlphaFoldDB" id="A0A7C5M270"/>
<dbReference type="Pfam" id="PF09916">
    <property type="entry name" value="DUF2145"/>
    <property type="match status" value="1"/>
</dbReference>
<protein>
    <submittedName>
        <fullName evidence="1">DUF2145 domain-containing protein</fullName>
    </submittedName>
</protein>
<evidence type="ECO:0000313" key="1">
    <source>
        <dbReference type="EMBL" id="HHL43771.1"/>
    </source>
</evidence>
<dbReference type="InterPro" id="IPR014547">
    <property type="entry name" value="UCP028477"/>
</dbReference>
<accession>A0A7C5M270</accession>
<proteinExistence type="predicted"/>
<name>A0A7C5M270_9PROT</name>